<evidence type="ECO:0000256" key="8">
    <source>
        <dbReference type="ARBA" id="ARBA00022960"/>
    </source>
</evidence>
<dbReference type="Pfam" id="PF01098">
    <property type="entry name" value="FTSW_RODA_SPOVE"/>
    <property type="match status" value="1"/>
</dbReference>
<name>A0A932MNE5_UNCTE</name>
<dbReference type="PANTHER" id="PTHR30474:SF2">
    <property type="entry name" value="PEPTIDOGLYCAN GLYCOSYLTRANSFERASE FTSW-RELATED"/>
    <property type="match status" value="1"/>
</dbReference>
<dbReference type="PANTHER" id="PTHR30474">
    <property type="entry name" value="CELL CYCLE PROTEIN"/>
    <property type="match status" value="1"/>
</dbReference>
<feature type="transmembrane region" description="Helical" evidence="21">
    <location>
        <begin position="164"/>
        <end position="181"/>
    </location>
</feature>
<organism evidence="22 23">
    <name type="scientific">Tectimicrobiota bacterium</name>
    <dbReference type="NCBI Taxonomy" id="2528274"/>
    <lineage>
        <taxon>Bacteria</taxon>
        <taxon>Pseudomonadati</taxon>
        <taxon>Nitrospinota/Tectimicrobiota group</taxon>
        <taxon>Candidatus Tectimicrobiota</taxon>
    </lineage>
</organism>
<keyword evidence="8" id="KW-0133">Cell shape</keyword>
<feature type="transmembrane region" description="Helical" evidence="21">
    <location>
        <begin position="303"/>
        <end position="323"/>
    </location>
</feature>
<comment type="caution">
    <text evidence="22">The sequence shown here is derived from an EMBL/GenBank/DDBJ whole genome shotgun (WGS) entry which is preliminary data.</text>
</comment>
<dbReference type="GO" id="GO:0008955">
    <property type="term" value="F:peptidoglycan glycosyltransferase activity"/>
    <property type="evidence" value="ECO:0007669"/>
    <property type="project" value="UniProtKB-EC"/>
</dbReference>
<reference evidence="22" key="1">
    <citation type="submission" date="2020-07" db="EMBL/GenBank/DDBJ databases">
        <title>Huge and variable diversity of episymbiotic CPR bacteria and DPANN archaea in groundwater ecosystems.</title>
        <authorList>
            <person name="He C.Y."/>
            <person name="Keren R."/>
            <person name="Whittaker M."/>
            <person name="Farag I.F."/>
            <person name="Doudna J."/>
            <person name="Cate J.H.D."/>
            <person name="Banfield J.F."/>
        </authorList>
    </citation>
    <scope>NUCLEOTIDE SEQUENCE</scope>
    <source>
        <strain evidence="22">NC_groundwater_763_Ag_S-0.2um_68_21</strain>
    </source>
</reference>
<evidence type="ECO:0000256" key="15">
    <source>
        <dbReference type="ARBA" id="ARBA00033270"/>
    </source>
</evidence>
<dbReference type="EMBL" id="JACPUR010000017">
    <property type="protein sequence ID" value="MBI3127497.1"/>
    <property type="molecule type" value="Genomic_DNA"/>
</dbReference>
<evidence type="ECO:0000256" key="19">
    <source>
        <dbReference type="ARBA" id="ARBA00044770"/>
    </source>
</evidence>
<keyword evidence="9" id="KW-0573">Peptidoglycan synthesis</keyword>
<evidence type="ECO:0000256" key="2">
    <source>
        <dbReference type="ARBA" id="ARBA00004752"/>
    </source>
</evidence>
<dbReference type="GO" id="GO:0032153">
    <property type="term" value="C:cell division site"/>
    <property type="evidence" value="ECO:0007669"/>
    <property type="project" value="TreeGrafter"/>
</dbReference>
<comment type="similarity">
    <text evidence="16">Belongs to the SEDS family. FtsW subfamily.</text>
</comment>
<keyword evidence="6" id="KW-0808">Transferase</keyword>
<dbReference type="GO" id="GO:0015648">
    <property type="term" value="F:lipid-linked peptidoglycan transporter activity"/>
    <property type="evidence" value="ECO:0007669"/>
    <property type="project" value="TreeGrafter"/>
</dbReference>
<keyword evidence="4" id="KW-0132">Cell division</keyword>
<evidence type="ECO:0000256" key="14">
    <source>
        <dbReference type="ARBA" id="ARBA00032370"/>
    </source>
</evidence>
<evidence type="ECO:0000256" key="16">
    <source>
        <dbReference type="ARBA" id="ARBA00038053"/>
    </source>
</evidence>
<comment type="pathway">
    <text evidence="2">Cell wall biogenesis; peptidoglycan biosynthesis.</text>
</comment>
<keyword evidence="12" id="KW-0131">Cell cycle</keyword>
<sequence length="385" mass="41133">MRRPRIDPVIFFSALGLSVFGVVMVFSASQILALDRYRDAFYFVKRHAMWAAVGFALMLLLARVDVRRLRRLAVPILVLSFVVLALVFVPGIGRSAGGARRWIVLGPLSFQPAEAAKLGLLIFLAHFLAVKSDRLGDFKYGFMPPVLITGVGVLLILAQPDLGTAMLLALVAGQLLFLAGARWRHLAGCALAAAPVFYWLVFSVPWRKRRILAFLDPFGAVRETGYQLVQSLLALGRGGLTGLGLGEGKQKLLYLPEPHTDFIFAVVGEELGLVGALAVAAVFTVILWRGLRVAARCEDSFRFLLASGITLMVTVQGLLNMAVASGLVPTKGVPLPLISLGGTSLVFTLLALGLLLAVEAGTRPAPAQAAPMDAAAPWSAEGRAG</sequence>
<dbReference type="GO" id="GO:0005886">
    <property type="term" value="C:plasma membrane"/>
    <property type="evidence" value="ECO:0007669"/>
    <property type="project" value="UniProtKB-SubCell"/>
</dbReference>
<keyword evidence="5" id="KW-0328">Glycosyltransferase</keyword>
<dbReference type="Proteomes" id="UP000782312">
    <property type="component" value="Unassembled WGS sequence"/>
</dbReference>
<dbReference type="GO" id="GO:0051301">
    <property type="term" value="P:cell division"/>
    <property type="evidence" value="ECO:0007669"/>
    <property type="project" value="UniProtKB-KW"/>
</dbReference>
<evidence type="ECO:0000256" key="10">
    <source>
        <dbReference type="ARBA" id="ARBA00022989"/>
    </source>
</evidence>
<evidence type="ECO:0000256" key="12">
    <source>
        <dbReference type="ARBA" id="ARBA00023306"/>
    </source>
</evidence>
<keyword evidence="10 21" id="KW-1133">Transmembrane helix</keyword>
<evidence type="ECO:0000256" key="9">
    <source>
        <dbReference type="ARBA" id="ARBA00022984"/>
    </source>
</evidence>
<evidence type="ECO:0000256" key="7">
    <source>
        <dbReference type="ARBA" id="ARBA00022692"/>
    </source>
</evidence>
<feature type="transmembrane region" description="Helical" evidence="21">
    <location>
        <begin position="335"/>
        <end position="358"/>
    </location>
</feature>
<evidence type="ECO:0000256" key="4">
    <source>
        <dbReference type="ARBA" id="ARBA00022618"/>
    </source>
</evidence>
<evidence type="ECO:0000256" key="20">
    <source>
        <dbReference type="ARBA" id="ARBA00049902"/>
    </source>
</evidence>
<evidence type="ECO:0000256" key="6">
    <source>
        <dbReference type="ARBA" id="ARBA00022679"/>
    </source>
</evidence>
<evidence type="ECO:0000256" key="13">
    <source>
        <dbReference type="ARBA" id="ARBA00023316"/>
    </source>
</evidence>
<evidence type="ECO:0000256" key="11">
    <source>
        <dbReference type="ARBA" id="ARBA00023136"/>
    </source>
</evidence>
<dbReference type="NCBIfam" id="TIGR02614">
    <property type="entry name" value="ftsW"/>
    <property type="match status" value="1"/>
</dbReference>
<evidence type="ECO:0000256" key="21">
    <source>
        <dbReference type="SAM" id="Phobius"/>
    </source>
</evidence>
<keyword evidence="11 21" id="KW-0472">Membrane</keyword>
<feature type="transmembrane region" description="Helical" evidence="21">
    <location>
        <begin position="48"/>
        <end position="66"/>
    </location>
</feature>
<keyword evidence="3" id="KW-1003">Cell membrane</keyword>
<dbReference type="EC" id="2.4.99.28" evidence="19"/>
<keyword evidence="13" id="KW-0961">Cell wall biogenesis/degradation</keyword>
<dbReference type="GO" id="GO:0071555">
    <property type="term" value="P:cell wall organization"/>
    <property type="evidence" value="ECO:0007669"/>
    <property type="project" value="UniProtKB-KW"/>
</dbReference>
<evidence type="ECO:0000313" key="22">
    <source>
        <dbReference type="EMBL" id="MBI3127497.1"/>
    </source>
</evidence>
<feature type="transmembrane region" description="Helical" evidence="21">
    <location>
        <begin position="9"/>
        <end position="28"/>
    </location>
</feature>
<feature type="transmembrane region" description="Helical" evidence="21">
    <location>
        <begin position="73"/>
        <end position="93"/>
    </location>
</feature>
<comment type="subcellular location">
    <subcellularLocation>
        <location evidence="1">Cell membrane</location>
        <topology evidence="1">Multi-pass membrane protein</topology>
    </subcellularLocation>
</comment>
<protein>
    <recommendedName>
        <fullName evidence="17">Probable peptidoglycan glycosyltransferase FtsW</fullName>
        <ecNumber evidence="19">2.4.99.28</ecNumber>
    </recommendedName>
    <alternativeName>
        <fullName evidence="18">Cell division protein FtsW</fullName>
    </alternativeName>
    <alternativeName>
        <fullName evidence="15">Cell wall polymerase</fullName>
    </alternativeName>
    <alternativeName>
        <fullName evidence="14">Peptidoglycan polymerase</fullName>
    </alternativeName>
</protein>
<accession>A0A932MNE5</accession>
<keyword evidence="7 21" id="KW-0812">Transmembrane</keyword>
<dbReference type="InterPro" id="IPR001182">
    <property type="entry name" value="FtsW/RodA"/>
</dbReference>
<comment type="catalytic activity">
    <reaction evidence="20">
        <text>[GlcNAc-(1-&gt;4)-Mur2Ac(oyl-L-Ala-gamma-D-Glu-L-Lys-D-Ala-D-Ala)](n)-di-trans,octa-cis-undecaprenyl diphosphate + beta-D-GlcNAc-(1-&gt;4)-Mur2Ac(oyl-L-Ala-gamma-D-Glu-L-Lys-D-Ala-D-Ala)-di-trans,octa-cis-undecaprenyl diphosphate = [GlcNAc-(1-&gt;4)-Mur2Ac(oyl-L-Ala-gamma-D-Glu-L-Lys-D-Ala-D-Ala)](n+1)-di-trans,octa-cis-undecaprenyl diphosphate + di-trans,octa-cis-undecaprenyl diphosphate + H(+)</text>
        <dbReference type="Rhea" id="RHEA:23708"/>
        <dbReference type="Rhea" id="RHEA-COMP:9602"/>
        <dbReference type="Rhea" id="RHEA-COMP:9603"/>
        <dbReference type="ChEBI" id="CHEBI:15378"/>
        <dbReference type="ChEBI" id="CHEBI:58405"/>
        <dbReference type="ChEBI" id="CHEBI:60033"/>
        <dbReference type="ChEBI" id="CHEBI:78435"/>
        <dbReference type="EC" id="2.4.99.28"/>
    </reaction>
</comment>
<gene>
    <name evidence="22" type="primary">ftsW</name>
    <name evidence="22" type="ORF">HYZ11_07835</name>
</gene>
<evidence type="ECO:0000256" key="3">
    <source>
        <dbReference type="ARBA" id="ARBA00022475"/>
    </source>
</evidence>
<evidence type="ECO:0000313" key="23">
    <source>
        <dbReference type="Proteomes" id="UP000782312"/>
    </source>
</evidence>
<dbReference type="GO" id="GO:0008360">
    <property type="term" value="P:regulation of cell shape"/>
    <property type="evidence" value="ECO:0007669"/>
    <property type="project" value="UniProtKB-KW"/>
</dbReference>
<feature type="transmembrane region" description="Helical" evidence="21">
    <location>
        <begin position="142"/>
        <end position="158"/>
    </location>
</feature>
<evidence type="ECO:0000256" key="1">
    <source>
        <dbReference type="ARBA" id="ARBA00004651"/>
    </source>
</evidence>
<dbReference type="InterPro" id="IPR013437">
    <property type="entry name" value="FtsW"/>
</dbReference>
<dbReference type="GO" id="GO:0009252">
    <property type="term" value="P:peptidoglycan biosynthetic process"/>
    <property type="evidence" value="ECO:0007669"/>
    <property type="project" value="UniProtKB-KW"/>
</dbReference>
<feature type="transmembrane region" description="Helical" evidence="21">
    <location>
        <begin position="188"/>
        <end position="206"/>
    </location>
</feature>
<evidence type="ECO:0000256" key="5">
    <source>
        <dbReference type="ARBA" id="ARBA00022676"/>
    </source>
</evidence>
<feature type="transmembrane region" description="Helical" evidence="21">
    <location>
        <begin position="113"/>
        <end position="130"/>
    </location>
</feature>
<evidence type="ECO:0000256" key="18">
    <source>
        <dbReference type="ARBA" id="ARBA00041418"/>
    </source>
</evidence>
<dbReference type="AlphaFoldDB" id="A0A932MNE5"/>
<proteinExistence type="inferred from homology"/>
<feature type="transmembrane region" description="Helical" evidence="21">
    <location>
        <begin position="271"/>
        <end position="291"/>
    </location>
</feature>
<evidence type="ECO:0000256" key="17">
    <source>
        <dbReference type="ARBA" id="ARBA00041185"/>
    </source>
</evidence>